<dbReference type="EMBL" id="MTSL01000133">
    <property type="protein sequence ID" value="PJF18286.1"/>
    <property type="molecule type" value="Genomic_DNA"/>
</dbReference>
<proteinExistence type="inferred from homology"/>
<keyword evidence="6" id="KW-1185">Reference proteome</keyword>
<evidence type="ECO:0000256" key="4">
    <source>
        <dbReference type="RuleBase" id="RU003949"/>
    </source>
</evidence>
<name>A0A2H9TKL8_9FUNG</name>
<dbReference type="AlphaFoldDB" id="A0A2H9TKL8"/>
<dbReference type="OrthoDB" id="274765at2759"/>
<dbReference type="InterPro" id="IPR019972">
    <property type="entry name" value="Ribosomal_uL14_CS"/>
</dbReference>
<dbReference type="Gene3D" id="2.40.150.20">
    <property type="entry name" value="Ribosomal protein L14"/>
    <property type="match status" value="1"/>
</dbReference>
<keyword evidence="3 4" id="KW-0687">Ribonucleoprotein</keyword>
<dbReference type="SMART" id="SM01374">
    <property type="entry name" value="Ribosomal_L14"/>
    <property type="match status" value="1"/>
</dbReference>
<gene>
    <name evidence="5" type="ORF">PSACC_01901</name>
</gene>
<comment type="caution">
    <text evidence="5">The sequence shown here is derived from an EMBL/GenBank/DDBJ whole genome shotgun (WGS) entry which is preliminary data.</text>
</comment>
<dbReference type="InterPro" id="IPR000218">
    <property type="entry name" value="Ribosomal_uL14"/>
</dbReference>
<dbReference type="GO" id="GO:0070180">
    <property type="term" value="F:large ribosomal subunit rRNA binding"/>
    <property type="evidence" value="ECO:0007669"/>
    <property type="project" value="TreeGrafter"/>
</dbReference>
<dbReference type="GO" id="GO:0022625">
    <property type="term" value="C:cytosolic large ribosomal subunit"/>
    <property type="evidence" value="ECO:0007669"/>
    <property type="project" value="TreeGrafter"/>
</dbReference>
<dbReference type="Proteomes" id="UP000240830">
    <property type="component" value="Unassembled WGS sequence"/>
</dbReference>
<dbReference type="GO" id="GO:0005762">
    <property type="term" value="C:mitochondrial large ribosomal subunit"/>
    <property type="evidence" value="ECO:0007669"/>
    <property type="project" value="EnsemblFungi"/>
</dbReference>
<organism evidence="5 6">
    <name type="scientific">Paramicrosporidium saccamoebae</name>
    <dbReference type="NCBI Taxonomy" id="1246581"/>
    <lineage>
        <taxon>Eukaryota</taxon>
        <taxon>Fungi</taxon>
        <taxon>Fungi incertae sedis</taxon>
        <taxon>Cryptomycota</taxon>
        <taxon>Cryptomycota incertae sedis</taxon>
        <taxon>Paramicrosporidium</taxon>
    </lineage>
</organism>
<dbReference type="CDD" id="cd00337">
    <property type="entry name" value="Ribosomal_uL14"/>
    <property type="match status" value="1"/>
</dbReference>
<keyword evidence="2 4" id="KW-0689">Ribosomal protein</keyword>
<evidence type="ECO:0000256" key="2">
    <source>
        <dbReference type="ARBA" id="ARBA00022980"/>
    </source>
</evidence>
<comment type="similarity">
    <text evidence="1 4">Belongs to the universal ribosomal protein uL14 family.</text>
</comment>
<dbReference type="NCBIfam" id="TIGR01067">
    <property type="entry name" value="rplN_bact"/>
    <property type="match status" value="1"/>
</dbReference>
<evidence type="ECO:0000313" key="6">
    <source>
        <dbReference type="Proteomes" id="UP000240830"/>
    </source>
</evidence>
<accession>A0A2H9TKL8</accession>
<dbReference type="InterPro" id="IPR005745">
    <property type="entry name" value="Ribosomal_uL14_bac-type"/>
</dbReference>
<dbReference type="PANTHER" id="PTHR11761:SF3">
    <property type="entry name" value="LARGE RIBOSOMAL SUBUNIT PROTEIN UL14M"/>
    <property type="match status" value="1"/>
</dbReference>
<evidence type="ECO:0000256" key="1">
    <source>
        <dbReference type="ARBA" id="ARBA00010745"/>
    </source>
</evidence>
<dbReference type="SUPFAM" id="SSF50193">
    <property type="entry name" value="Ribosomal protein L14"/>
    <property type="match status" value="1"/>
</dbReference>
<dbReference type="PANTHER" id="PTHR11761">
    <property type="entry name" value="50S/60S RIBOSOMAL PROTEIN L14/L23"/>
    <property type="match status" value="1"/>
</dbReference>
<dbReference type="HAMAP" id="MF_01367">
    <property type="entry name" value="Ribosomal_uL14"/>
    <property type="match status" value="1"/>
</dbReference>
<protein>
    <submittedName>
        <fullName evidence="5">50S ribosomal protein L14</fullName>
    </submittedName>
</protein>
<dbReference type="Pfam" id="PF00238">
    <property type="entry name" value="Ribosomal_L14"/>
    <property type="match status" value="1"/>
</dbReference>
<reference evidence="5 6" key="1">
    <citation type="submission" date="2016-10" db="EMBL/GenBank/DDBJ databases">
        <title>The genome of Paramicrosporidium saccamoebae is the missing link in understanding Cryptomycota and Microsporidia evolution.</title>
        <authorList>
            <person name="Quandt C.A."/>
            <person name="Beaudet D."/>
            <person name="Corsaro D."/>
            <person name="Michel R."/>
            <person name="Corradi N."/>
            <person name="James T."/>
        </authorList>
    </citation>
    <scope>NUCLEOTIDE SEQUENCE [LARGE SCALE GENOMIC DNA]</scope>
    <source>
        <strain evidence="5 6">KSL3</strain>
    </source>
</reference>
<dbReference type="GO" id="GO:0003735">
    <property type="term" value="F:structural constituent of ribosome"/>
    <property type="evidence" value="ECO:0007669"/>
    <property type="project" value="EnsemblFungi"/>
</dbReference>
<dbReference type="STRING" id="1246581.A0A2H9TKL8"/>
<evidence type="ECO:0000256" key="3">
    <source>
        <dbReference type="ARBA" id="ARBA00023274"/>
    </source>
</evidence>
<evidence type="ECO:0000313" key="5">
    <source>
        <dbReference type="EMBL" id="PJF18286.1"/>
    </source>
</evidence>
<dbReference type="InterPro" id="IPR036853">
    <property type="entry name" value="Ribosomal_uL14_sf"/>
</dbReference>
<dbReference type="GO" id="GO:0006412">
    <property type="term" value="P:translation"/>
    <property type="evidence" value="ECO:0007669"/>
    <property type="project" value="InterPro"/>
</dbReference>
<sequence>MIFRQTRLLVADNTGAKVAMCIGMTSRPADHATIGRVIKVTIKEIRSGIQPKVRPGEVHNALVVRCRQNLSRDDGRVLRFDENAVVLLGQDFKPMGTKVNGPVPMELKKGNWLKVLSLSSRVV</sequence>
<dbReference type="PROSITE" id="PS00049">
    <property type="entry name" value="RIBOSOMAL_L14"/>
    <property type="match status" value="1"/>
</dbReference>